<feature type="transmembrane region" description="Helical" evidence="6">
    <location>
        <begin position="361"/>
        <end position="379"/>
    </location>
</feature>
<accession>A0A7C5V361</accession>
<evidence type="ECO:0000256" key="4">
    <source>
        <dbReference type="ARBA" id="ARBA00022989"/>
    </source>
</evidence>
<dbReference type="InterPro" id="IPR050833">
    <property type="entry name" value="Poly_Biosynth_Transport"/>
</dbReference>
<dbReference type="Pfam" id="PF01943">
    <property type="entry name" value="Polysacc_synt"/>
    <property type="match status" value="1"/>
</dbReference>
<keyword evidence="4 6" id="KW-1133">Transmembrane helix</keyword>
<feature type="transmembrane region" description="Helical" evidence="6">
    <location>
        <begin position="446"/>
        <end position="467"/>
    </location>
</feature>
<evidence type="ECO:0000256" key="3">
    <source>
        <dbReference type="ARBA" id="ARBA00022692"/>
    </source>
</evidence>
<comment type="caution">
    <text evidence="7">The sequence shown here is derived from an EMBL/GenBank/DDBJ whole genome shotgun (WGS) entry which is preliminary data.</text>
</comment>
<dbReference type="CDD" id="cd13124">
    <property type="entry name" value="MATE_SpoVB_like"/>
    <property type="match status" value="1"/>
</dbReference>
<feature type="transmembrane region" description="Helical" evidence="6">
    <location>
        <begin position="181"/>
        <end position="205"/>
    </location>
</feature>
<dbReference type="PIRSF" id="PIRSF038958">
    <property type="entry name" value="PG_synth_SpoVB"/>
    <property type="match status" value="1"/>
</dbReference>
<keyword evidence="2" id="KW-1003">Cell membrane</keyword>
<dbReference type="InterPro" id="IPR002797">
    <property type="entry name" value="Polysacc_synth"/>
</dbReference>
<dbReference type="PANTHER" id="PTHR30250">
    <property type="entry name" value="PST FAMILY PREDICTED COLANIC ACID TRANSPORTER"/>
    <property type="match status" value="1"/>
</dbReference>
<comment type="subcellular location">
    <subcellularLocation>
        <location evidence="1">Cell membrane</location>
        <topology evidence="1">Multi-pass membrane protein</topology>
    </subcellularLocation>
</comment>
<feature type="transmembrane region" description="Helical" evidence="6">
    <location>
        <begin position="416"/>
        <end position="434"/>
    </location>
</feature>
<gene>
    <name evidence="7" type="ORF">ENL71_03115</name>
</gene>
<evidence type="ECO:0000256" key="5">
    <source>
        <dbReference type="ARBA" id="ARBA00023136"/>
    </source>
</evidence>
<dbReference type="GO" id="GO:0005886">
    <property type="term" value="C:plasma membrane"/>
    <property type="evidence" value="ECO:0007669"/>
    <property type="project" value="UniProtKB-SubCell"/>
</dbReference>
<dbReference type="AlphaFoldDB" id="A0A7C5V361"/>
<evidence type="ECO:0000256" key="2">
    <source>
        <dbReference type="ARBA" id="ARBA00022475"/>
    </source>
</evidence>
<keyword evidence="5 6" id="KW-0472">Membrane</keyword>
<feature type="transmembrane region" description="Helical" evidence="6">
    <location>
        <begin position="321"/>
        <end position="341"/>
    </location>
</feature>
<evidence type="ECO:0000256" key="6">
    <source>
        <dbReference type="SAM" id="Phobius"/>
    </source>
</evidence>
<evidence type="ECO:0000313" key="7">
    <source>
        <dbReference type="EMBL" id="HHS01512.1"/>
    </source>
</evidence>
<feature type="transmembrane region" description="Helical" evidence="6">
    <location>
        <begin position="234"/>
        <end position="254"/>
    </location>
</feature>
<protein>
    <submittedName>
        <fullName evidence="7">Polysaccharide biosynthesis protein</fullName>
    </submittedName>
</protein>
<proteinExistence type="predicted"/>
<dbReference type="PANTHER" id="PTHR30250:SF21">
    <property type="entry name" value="LIPID II FLIPPASE MURJ"/>
    <property type="match status" value="1"/>
</dbReference>
<dbReference type="EMBL" id="DRUZ01000037">
    <property type="protein sequence ID" value="HHS01512.1"/>
    <property type="molecule type" value="Genomic_DNA"/>
</dbReference>
<feature type="transmembrane region" description="Helical" evidence="6">
    <location>
        <begin position="84"/>
        <end position="105"/>
    </location>
</feature>
<feature type="transmembrane region" description="Helical" evidence="6">
    <location>
        <begin position="151"/>
        <end position="175"/>
    </location>
</feature>
<feature type="transmembrane region" description="Helical" evidence="6">
    <location>
        <begin position="287"/>
        <end position="309"/>
    </location>
</feature>
<evidence type="ECO:0000256" key="1">
    <source>
        <dbReference type="ARBA" id="ARBA00004651"/>
    </source>
</evidence>
<name>A0A7C5V361_9FIRM</name>
<organism evidence="7">
    <name type="scientific">Caldicellulosiruptor owensensis</name>
    <dbReference type="NCBI Taxonomy" id="55205"/>
    <lineage>
        <taxon>Bacteria</taxon>
        <taxon>Bacillati</taxon>
        <taxon>Bacillota</taxon>
        <taxon>Bacillota incertae sedis</taxon>
        <taxon>Caldicellulosiruptorales</taxon>
        <taxon>Caldicellulosiruptoraceae</taxon>
        <taxon>Caldicellulosiruptor</taxon>
    </lineage>
</organism>
<feature type="transmembrane region" description="Helical" evidence="6">
    <location>
        <begin position="391"/>
        <end position="410"/>
    </location>
</feature>
<feature type="transmembrane region" description="Helical" evidence="6">
    <location>
        <begin position="120"/>
        <end position="139"/>
    </location>
</feature>
<feature type="transmembrane region" description="Helical" evidence="6">
    <location>
        <begin position="479"/>
        <end position="499"/>
    </location>
</feature>
<sequence>MKKGLVYSAVVLTVGSLFAKCVGVFLKLPLINIVGDYGIGLYQLPYPIYTTVLTFTMTGFSFAVSKQISSSHAEKDYRSCKLTFYTGLIVITAISFIFSLAYVLLSKKIIEIFKWPKEAYIPYLSLTPALFLVSVQASYRGYFNGVKKMYITSISQIIESVGRVCFGLLFCILFLKKGIHFSIAGALAGSSVGALFSLIYLIVALRKDETINDMEKSSENVQLYHDMFFTCKNILLLTTYFSLSSLLMSVISTVDSLLFPYFMHMRGYHDRIISQLFGIFSGKAMTLIHVPLTFSVSMAVSIVSYVVAAKEQKERRKLVSTAFEYIILVTLPSCMAFYFFSDTIFKLVFFNAIAGDDVLKISAFLTILISLVQFTTSVLQAIGHFMAPVKSILLGVIIKILCMFVFIVVYNLNISGLILANIICYFVVFVINLDKLKSFGFAHFNTWKMFYIVLSSVIMVIVGKTVLCVFKTSVFIEGIVMIICSICAYFICAFIFGILKVSTIKDFIFEVRRK</sequence>
<feature type="transmembrane region" description="Helical" evidence="6">
    <location>
        <begin position="43"/>
        <end position="64"/>
    </location>
</feature>
<dbReference type="InterPro" id="IPR024923">
    <property type="entry name" value="PG_synth_SpoVB"/>
</dbReference>
<keyword evidence="3 6" id="KW-0812">Transmembrane</keyword>
<reference evidence="7" key="1">
    <citation type="journal article" date="2020" name="mSystems">
        <title>Genome- and Community-Level Interaction Insights into Carbon Utilization and Element Cycling Functions of Hydrothermarchaeota in Hydrothermal Sediment.</title>
        <authorList>
            <person name="Zhou Z."/>
            <person name="Liu Y."/>
            <person name="Xu W."/>
            <person name="Pan J."/>
            <person name="Luo Z.H."/>
            <person name="Li M."/>
        </authorList>
    </citation>
    <scope>NUCLEOTIDE SEQUENCE [LARGE SCALE GENOMIC DNA]</scope>
    <source>
        <strain evidence="7">SpSt-102</strain>
    </source>
</reference>